<reference evidence="2" key="1">
    <citation type="submission" date="2016-10" db="EMBL/GenBank/DDBJ databases">
        <authorList>
            <person name="Varghese N."/>
            <person name="Submissions S."/>
        </authorList>
    </citation>
    <scope>NUCLEOTIDE SEQUENCE [LARGE SCALE GENOMIC DNA]</scope>
    <source>
        <strain evidence="2">DSM 26879</strain>
    </source>
</reference>
<organism evidence="1 2">
    <name type="scientific">Yoonia tamlensis</name>
    <dbReference type="NCBI Taxonomy" id="390270"/>
    <lineage>
        <taxon>Bacteria</taxon>
        <taxon>Pseudomonadati</taxon>
        <taxon>Pseudomonadota</taxon>
        <taxon>Alphaproteobacteria</taxon>
        <taxon>Rhodobacterales</taxon>
        <taxon>Paracoccaceae</taxon>
        <taxon>Yoonia</taxon>
    </lineage>
</organism>
<dbReference type="EMBL" id="FOYP01000001">
    <property type="protein sequence ID" value="SFR33223.1"/>
    <property type="molecule type" value="Genomic_DNA"/>
</dbReference>
<dbReference type="Proteomes" id="UP000199478">
    <property type="component" value="Unassembled WGS sequence"/>
</dbReference>
<proteinExistence type="predicted"/>
<evidence type="ECO:0000313" key="2">
    <source>
        <dbReference type="Proteomes" id="UP000199478"/>
    </source>
</evidence>
<protein>
    <submittedName>
        <fullName evidence="1">Uncharacterized protein</fullName>
    </submittedName>
</protein>
<name>A0A1I6FTH0_9RHOB</name>
<accession>A0A1I6FTH0</accession>
<evidence type="ECO:0000313" key="1">
    <source>
        <dbReference type="EMBL" id="SFR33223.1"/>
    </source>
</evidence>
<dbReference type="AlphaFoldDB" id="A0A1I6FTH0"/>
<dbReference type="STRING" id="390270.SAMN04488005_0456"/>
<keyword evidence="2" id="KW-1185">Reference proteome</keyword>
<sequence>MFKGVRLKAIVRGVLMRQSMALSVLVQVLFTSQRLNLWVSRTLPLLYSTL</sequence>
<gene>
    <name evidence="1" type="ORF">SAMN04488005_0456</name>
</gene>